<dbReference type="Gene3D" id="3.90.1580.10">
    <property type="entry name" value="paralog of FGE (formylglycine-generating enzyme)"/>
    <property type="match status" value="1"/>
</dbReference>
<reference evidence="2 3" key="2">
    <citation type="submission" date="2008-10" db="EMBL/GenBank/DDBJ databases">
        <authorList>
            <person name="Fulton L."/>
            <person name="Clifton S."/>
            <person name="Fulton B."/>
            <person name="Xu J."/>
            <person name="Minx P."/>
            <person name="Pepin K.H."/>
            <person name="Johnson M."/>
            <person name="Bhonagiri V."/>
            <person name="Nash W.E."/>
            <person name="Mardis E.R."/>
            <person name="Wilson R.K."/>
        </authorList>
    </citation>
    <scope>NUCLEOTIDE SEQUENCE [LARGE SCALE GENOMIC DNA]</scope>
    <source>
        <strain evidence="2 3">DSM 18315</strain>
    </source>
</reference>
<dbReference type="EMBL" id="ABYH01000034">
    <property type="protein sequence ID" value="EEC98169.1"/>
    <property type="molecule type" value="Genomic_DNA"/>
</dbReference>
<organism evidence="2 3">
    <name type="scientific">Parabacteroides johnsonii DSM 18315</name>
    <dbReference type="NCBI Taxonomy" id="537006"/>
    <lineage>
        <taxon>Bacteria</taxon>
        <taxon>Pseudomonadati</taxon>
        <taxon>Bacteroidota</taxon>
        <taxon>Bacteroidia</taxon>
        <taxon>Bacteroidales</taxon>
        <taxon>Tannerellaceae</taxon>
        <taxon>Parabacteroides</taxon>
    </lineage>
</organism>
<evidence type="ECO:0000313" key="3">
    <source>
        <dbReference type="Proteomes" id="UP000005510"/>
    </source>
</evidence>
<gene>
    <name evidence="2" type="ORF">PRABACTJOHN_00413</name>
</gene>
<sequence>SYSESGPSQMSDMNPDLRYNAAKEDPYAMKKKVVRGGSWKDVAQFIRSDMRTFEYQNETRSYIGFRCARTQIGFSRAKGKK</sequence>
<dbReference type="AlphaFoldDB" id="B7B5W9"/>
<dbReference type="InterPro" id="IPR005532">
    <property type="entry name" value="SUMF_dom"/>
</dbReference>
<dbReference type="STRING" id="537006.PRABACTJOHN_00413"/>
<dbReference type="Pfam" id="PF03781">
    <property type="entry name" value="FGE-sulfatase"/>
    <property type="match status" value="1"/>
</dbReference>
<dbReference type="Proteomes" id="UP000005510">
    <property type="component" value="Unassembled WGS sequence"/>
</dbReference>
<dbReference type="HOGENOM" id="CLU_2563842_0_0_10"/>
<name>B7B5W9_9BACT</name>
<dbReference type="InterPro" id="IPR042095">
    <property type="entry name" value="SUMF_sf"/>
</dbReference>
<feature type="domain" description="Sulfatase-modifying factor enzyme-like" evidence="1">
    <location>
        <begin position="19"/>
        <end position="69"/>
    </location>
</feature>
<reference evidence="2 3" key="1">
    <citation type="submission" date="2008-10" db="EMBL/GenBank/DDBJ databases">
        <title>Draft genome sequence of Parabacteroides johnsonii (DSM 18315).</title>
        <authorList>
            <person name="Sudarsanam P."/>
            <person name="Ley R."/>
            <person name="Guruge J."/>
            <person name="Turnbaugh P.J."/>
            <person name="Mahowald M."/>
            <person name="Liep D."/>
            <person name="Gordon J."/>
        </authorList>
    </citation>
    <scope>NUCLEOTIDE SEQUENCE [LARGE SCALE GENOMIC DNA]</scope>
    <source>
        <strain evidence="2 3">DSM 18315</strain>
    </source>
</reference>
<protein>
    <recommendedName>
        <fullName evidence="1">Sulfatase-modifying factor enzyme-like domain-containing protein</fullName>
    </recommendedName>
</protein>
<dbReference type="InterPro" id="IPR016187">
    <property type="entry name" value="CTDL_fold"/>
</dbReference>
<accession>B7B5W9</accession>
<dbReference type="SUPFAM" id="SSF56436">
    <property type="entry name" value="C-type lectin-like"/>
    <property type="match status" value="1"/>
</dbReference>
<feature type="non-terminal residue" evidence="2">
    <location>
        <position position="1"/>
    </location>
</feature>
<proteinExistence type="predicted"/>
<evidence type="ECO:0000259" key="1">
    <source>
        <dbReference type="Pfam" id="PF03781"/>
    </source>
</evidence>
<dbReference type="RefSeq" id="WP_008146436.1">
    <property type="nucleotide sequence ID" value="NZ_DS996444.1"/>
</dbReference>
<evidence type="ECO:0000313" key="2">
    <source>
        <dbReference type="EMBL" id="EEC98169.1"/>
    </source>
</evidence>
<comment type="caution">
    <text evidence="2">The sequence shown here is derived from an EMBL/GenBank/DDBJ whole genome shotgun (WGS) entry which is preliminary data.</text>
</comment>